<feature type="region of interest" description="Disordered" evidence="1">
    <location>
        <begin position="222"/>
        <end position="249"/>
    </location>
</feature>
<dbReference type="CDD" id="cd04514">
    <property type="entry name" value="Taspase1_like"/>
    <property type="match status" value="2"/>
</dbReference>
<dbReference type="Pfam" id="PF01112">
    <property type="entry name" value="Asparaginase_2"/>
    <property type="match status" value="2"/>
</dbReference>
<protein>
    <recommendedName>
        <fullName evidence="4">Threonine aspartase</fullName>
    </recommendedName>
</protein>
<dbReference type="SUPFAM" id="SSF56235">
    <property type="entry name" value="N-terminal nucleophile aminohydrolases (Ntn hydrolases)"/>
    <property type="match status" value="1"/>
</dbReference>
<name>A0ABR1P268_DIAER</name>
<evidence type="ECO:0000256" key="1">
    <source>
        <dbReference type="SAM" id="MobiDB-lite"/>
    </source>
</evidence>
<organism evidence="2 3">
    <name type="scientific">Diaporthe eres</name>
    <name type="common">Phomopsis oblonga</name>
    <dbReference type="NCBI Taxonomy" id="83184"/>
    <lineage>
        <taxon>Eukaryota</taxon>
        <taxon>Fungi</taxon>
        <taxon>Dikarya</taxon>
        <taxon>Ascomycota</taxon>
        <taxon>Pezizomycotina</taxon>
        <taxon>Sordariomycetes</taxon>
        <taxon>Sordariomycetidae</taxon>
        <taxon>Diaporthales</taxon>
        <taxon>Diaporthaceae</taxon>
        <taxon>Diaporthe</taxon>
        <taxon>Diaporthe eres species complex</taxon>
    </lineage>
</organism>
<dbReference type="Gene3D" id="3.60.20.30">
    <property type="entry name" value="(Glycosyl)asparaginase"/>
    <property type="match status" value="1"/>
</dbReference>
<feature type="compositionally biased region" description="Polar residues" evidence="1">
    <location>
        <begin position="323"/>
        <end position="334"/>
    </location>
</feature>
<dbReference type="InterPro" id="IPR000246">
    <property type="entry name" value="Peptidase_T2"/>
</dbReference>
<sequence>MDSPDPNRHFFGPLTPSQLSPAPDMSKDKLDVGADGTVDRLIKKRDPTGDQRPSMAVFIHAGAGYHSLQNENVHLTLCAKAAQEAMKCLKGGGSATDAVEAAIVVLENGDITNAGYGSNLSANGTVECDATIVDHFGRSGACGAVPNIKNPISLAKLVLDASLKPLTLRRVPPNILVGEGAKKFALEHGMSLANNRELVSKNAVDRFRKWCEDLRKAQARIAQQQAGTKPTQVMQAQPVSPEEAKYSAVRVPNSEQAGQAEALSGLQALASAKAGKGITMRDHSSAVLTGMWNEGQPDSPSDSASPGAPSSDPVTPTKPSPLSALQNGGQTPTRPTRGVDGTRGLGASDGSAKLSRAKRLKTSSDERLNTTNGVSDLSDDSWDWIDHTMAEKLFTQPSSKVDLTEMTAEPDNADNDKVTDTIGAIAIDGQGNMAAGSSSGGIGMKHMGRVGPAALVGIGTYVIPRDPDDGEARAVATVTSGTGEHMATTMAAHKCADRLYHMTRAGRGGDDTPDVPDEGAVMADFVTRDFMGHPGVRNQTSAGAIGVLAVKATSAGIYMHWAHNTDSFALAHMASYHKEPKCVMSRLSNGKGPVNIGALKVLKDHAAGLKARD</sequence>
<feature type="region of interest" description="Disordered" evidence="1">
    <location>
        <begin position="1"/>
        <end position="34"/>
    </location>
</feature>
<feature type="compositionally biased region" description="Basic and acidic residues" evidence="1">
    <location>
        <begin position="25"/>
        <end position="34"/>
    </location>
</feature>
<feature type="compositionally biased region" description="Low complexity" evidence="1">
    <location>
        <begin position="297"/>
        <end position="313"/>
    </location>
</feature>
<proteinExistence type="predicted"/>
<dbReference type="Proteomes" id="UP001430848">
    <property type="component" value="Unassembled WGS sequence"/>
</dbReference>
<feature type="compositionally biased region" description="Polar residues" evidence="1">
    <location>
        <begin position="227"/>
        <end position="238"/>
    </location>
</feature>
<gene>
    <name evidence="2" type="ORF">SLS63_008534</name>
</gene>
<dbReference type="InterPro" id="IPR029055">
    <property type="entry name" value="Ntn_hydrolases_N"/>
</dbReference>
<feature type="region of interest" description="Disordered" evidence="1">
    <location>
        <begin position="290"/>
        <end position="380"/>
    </location>
</feature>
<evidence type="ECO:0008006" key="4">
    <source>
        <dbReference type="Google" id="ProtNLM"/>
    </source>
</evidence>
<dbReference type="PANTHER" id="PTHR10188">
    <property type="entry name" value="L-ASPARAGINASE"/>
    <property type="match status" value="1"/>
</dbReference>
<accession>A0ABR1P268</accession>
<keyword evidence="3" id="KW-1185">Reference proteome</keyword>
<evidence type="ECO:0000313" key="2">
    <source>
        <dbReference type="EMBL" id="KAK7724697.1"/>
    </source>
</evidence>
<dbReference type="EMBL" id="JAKNSF020000055">
    <property type="protein sequence ID" value="KAK7724697.1"/>
    <property type="molecule type" value="Genomic_DNA"/>
</dbReference>
<dbReference type="PANTHER" id="PTHR10188:SF8">
    <property type="entry name" value="THREONINE ASPARTASE 1"/>
    <property type="match status" value="1"/>
</dbReference>
<evidence type="ECO:0000313" key="3">
    <source>
        <dbReference type="Proteomes" id="UP001430848"/>
    </source>
</evidence>
<reference evidence="2 3" key="1">
    <citation type="submission" date="2024-02" db="EMBL/GenBank/DDBJ databases">
        <title>De novo assembly and annotation of 12 fungi associated with fruit tree decline syndrome in Ontario, Canada.</title>
        <authorList>
            <person name="Sulman M."/>
            <person name="Ellouze W."/>
            <person name="Ilyukhin E."/>
        </authorList>
    </citation>
    <scope>NUCLEOTIDE SEQUENCE [LARGE SCALE GENOMIC DNA]</scope>
    <source>
        <strain evidence="2 3">M169</strain>
    </source>
</reference>
<comment type="caution">
    <text evidence="2">The sequence shown here is derived from an EMBL/GenBank/DDBJ whole genome shotgun (WGS) entry which is preliminary data.</text>
</comment>
<dbReference type="InterPro" id="IPR037464">
    <property type="entry name" value="Taspase1"/>
</dbReference>